<evidence type="ECO:0000256" key="1">
    <source>
        <dbReference type="ARBA" id="ARBA00022527"/>
    </source>
</evidence>
<dbReference type="GO" id="GO:0004706">
    <property type="term" value="F:JUN kinase kinase kinase activity"/>
    <property type="evidence" value="ECO:0007669"/>
    <property type="project" value="TreeGrafter"/>
</dbReference>
<reference evidence="8" key="1">
    <citation type="submission" date="2021-01" db="EMBL/GenBank/DDBJ databases">
        <title>A chromosome-scale assembly of European eel, Anguilla anguilla.</title>
        <authorList>
            <person name="Henkel C."/>
            <person name="Jong-Raadsen S.A."/>
            <person name="Dufour S."/>
            <person name="Weltzien F.-A."/>
            <person name="Palstra A.P."/>
            <person name="Pelster B."/>
            <person name="Spaink H.P."/>
            <person name="Van Den Thillart G.E."/>
            <person name="Jansen H."/>
            <person name="Zahm M."/>
            <person name="Klopp C."/>
            <person name="Cedric C."/>
            <person name="Louis A."/>
            <person name="Berthelot C."/>
            <person name="Parey E."/>
            <person name="Roest Crollius H."/>
            <person name="Montfort J."/>
            <person name="Robinson-Rechavi M."/>
            <person name="Bucao C."/>
            <person name="Bouchez O."/>
            <person name="Gislard M."/>
            <person name="Lluch J."/>
            <person name="Milhes M."/>
            <person name="Lampietro C."/>
            <person name="Lopez Roques C."/>
            <person name="Donnadieu C."/>
            <person name="Braasch I."/>
            <person name="Desvignes T."/>
            <person name="Postlethwait J."/>
            <person name="Bobe J."/>
            <person name="Guiguen Y."/>
            <person name="Dirks R."/>
        </authorList>
    </citation>
    <scope>NUCLEOTIDE SEQUENCE</scope>
    <source>
        <strain evidence="8">Tag_6206</strain>
        <tissue evidence="8">Liver</tissue>
    </source>
</reference>
<feature type="region of interest" description="Disordered" evidence="6">
    <location>
        <begin position="356"/>
        <end position="375"/>
    </location>
</feature>
<feature type="compositionally biased region" description="Polar residues" evidence="6">
    <location>
        <begin position="359"/>
        <end position="375"/>
    </location>
</feature>
<dbReference type="InterPro" id="IPR011009">
    <property type="entry name" value="Kinase-like_dom_sf"/>
</dbReference>
<dbReference type="PROSITE" id="PS00108">
    <property type="entry name" value="PROTEIN_KINASE_ST"/>
    <property type="match status" value="1"/>
</dbReference>
<evidence type="ECO:0000259" key="7">
    <source>
        <dbReference type="PROSITE" id="PS50011"/>
    </source>
</evidence>
<feature type="binding site" evidence="4">
    <location>
        <position position="39"/>
    </location>
    <ligand>
        <name>ATP</name>
        <dbReference type="ChEBI" id="CHEBI:30616"/>
    </ligand>
</feature>
<comment type="similarity">
    <text evidence="5">Belongs to the protein kinase superfamily.</text>
</comment>
<dbReference type="SUPFAM" id="SSF56112">
    <property type="entry name" value="Protein kinase-like (PK-like)"/>
    <property type="match status" value="1"/>
</dbReference>
<dbReference type="EMBL" id="JAFIRN010000007">
    <property type="protein sequence ID" value="KAG5846257.1"/>
    <property type="molecule type" value="Genomic_DNA"/>
</dbReference>
<feature type="domain" description="Protein kinase" evidence="7">
    <location>
        <begin position="12"/>
        <end position="279"/>
    </location>
</feature>
<evidence type="ECO:0000256" key="5">
    <source>
        <dbReference type="RuleBase" id="RU000304"/>
    </source>
</evidence>
<dbReference type="Proteomes" id="UP001044222">
    <property type="component" value="Chromosome 7"/>
</dbReference>
<evidence type="ECO:0000256" key="4">
    <source>
        <dbReference type="PROSITE-ProRule" id="PRU10141"/>
    </source>
</evidence>
<dbReference type="InterPro" id="IPR008271">
    <property type="entry name" value="Ser/Thr_kinase_AS"/>
</dbReference>
<feature type="region of interest" description="Disordered" evidence="6">
    <location>
        <begin position="409"/>
        <end position="439"/>
    </location>
</feature>
<dbReference type="PANTHER" id="PTHR44329:SF297">
    <property type="entry name" value="RECEPTOR-INTERACTING SERINE_THREONINE-PROTEIN KINASE 3"/>
    <property type="match status" value="1"/>
</dbReference>
<dbReference type="AlphaFoldDB" id="A0A9D3MC27"/>
<evidence type="ECO:0000313" key="8">
    <source>
        <dbReference type="EMBL" id="KAG5846257.1"/>
    </source>
</evidence>
<sequence length="439" mass="47758">MQQFAVIEDCSLQSWSVIGAGGFGQIYKAKYKGMEVAIKLLHHDDGASLLKEAEFMRHGGTWCKYVVEVSGVYWVAPPGWPSPQMGLIMELVERGSVESLLQRLGGPPPWALAFRLADQVAIGMNFLHQLSPPLLHLDLKPSNVLLDHGLQAKLTDFGLAQVMRSISSVGGQGNEGGTLSYMPPEAFKLSYKPTPASDSYSYAILLWSLITGRQPYRDALSCIVRLRIPEGDRPSLEGVDREAAEGLGELVDLMVRCWDPSPQKRPSFYDCLPVTEKVFKLHRCGINDAIYQASKALDDDNEVSSSCSRIGTLHISASSVHNGPLHAQETPGNFTPHSKVKVSAPHRPIRMLSADPTLHSANQPPVAASSSSKQSLEGQCCRQTPVLCSKSINISRVTAVQIGDHNTMTITTGSRTRRRNPTAPASVSLPASQPGKPFQ</sequence>
<dbReference type="Pfam" id="PF07714">
    <property type="entry name" value="PK_Tyr_Ser-Thr"/>
    <property type="match status" value="1"/>
</dbReference>
<comment type="caution">
    <text evidence="8">The sequence shown here is derived from an EMBL/GenBank/DDBJ whole genome shotgun (WGS) entry which is preliminary data.</text>
</comment>
<evidence type="ECO:0000256" key="6">
    <source>
        <dbReference type="SAM" id="MobiDB-lite"/>
    </source>
</evidence>
<keyword evidence="1 5" id="KW-0418">Kinase</keyword>
<accession>A0A9D3MC27</accession>
<keyword evidence="9" id="KW-1185">Reference proteome</keyword>
<evidence type="ECO:0000256" key="3">
    <source>
        <dbReference type="ARBA" id="ARBA00022840"/>
    </source>
</evidence>
<proteinExistence type="inferred from homology"/>
<organism evidence="8 9">
    <name type="scientific">Anguilla anguilla</name>
    <name type="common">European freshwater eel</name>
    <name type="synonym">Muraena anguilla</name>
    <dbReference type="NCBI Taxonomy" id="7936"/>
    <lineage>
        <taxon>Eukaryota</taxon>
        <taxon>Metazoa</taxon>
        <taxon>Chordata</taxon>
        <taxon>Craniata</taxon>
        <taxon>Vertebrata</taxon>
        <taxon>Euteleostomi</taxon>
        <taxon>Actinopterygii</taxon>
        <taxon>Neopterygii</taxon>
        <taxon>Teleostei</taxon>
        <taxon>Anguilliformes</taxon>
        <taxon>Anguillidae</taxon>
        <taxon>Anguilla</taxon>
    </lineage>
</organism>
<evidence type="ECO:0000256" key="2">
    <source>
        <dbReference type="ARBA" id="ARBA00022741"/>
    </source>
</evidence>
<dbReference type="PROSITE" id="PS00107">
    <property type="entry name" value="PROTEIN_KINASE_ATP"/>
    <property type="match status" value="1"/>
</dbReference>
<gene>
    <name evidence="8" type="ORF">ANANG_G00147870</name>
</gene>
<keyword evidence="2 4" id="KW-0547">Nucleotide-binding</keyword>
<name>A0A9D3MC27_ANGAN</name>
<dbReference type="InterPro" id="IPR051681">
    <property type="entry name" value="Ser/Thr_Kinases-Pseudokinases"/>
</dbReference>
<dbReference type="SMART" id="SM00220">
    <property type="entry name" value="S_TKc"/>
    <property type="match status" value="1"/>
</dbReference>
<dbReference type="PANTHER" id="PTHR44329">
    <property type="entry name" value="SERINE/THREONINE-PROTEIN KINASE TNNI3K-RELATED"/>
    <property type="match status" value="1"/>
</dbReference>
<protein>
    <recommendedName>
        <fullName evidence="7">Protein kinase domain-containing protein</fullName>
    </recommendedName>
</protein>
<keyword evidence="3 4" id="KW-0067">ATP-binding</keyword>
<keyword evidence="1 5" id="KW-0808">Transferase</keyword>
<dbReference type="InterPro" id="IPR000719">
    <property type="entry name" value="Prot_kinase_dom"/>
</dbReference>
<dbReference type="GO" id="GO:0005524">
    <property type="term" value="F:ATP binding"/>
    <property type="evidence" value="ECO:0007669"/>
    <property type="project" value="UniProtKB-UniRule"/>
</dbReference>
<dbReference type="PROSITE" id="PS50011">
    <property type="entry name" value="PROTEIN_KINASE_DOM"/>
    <property type="match status" value="1"/>
</dbReference>
<dbReference type="InterPro" id="IPR017441">
    <property type="entry name" value="Protein_kinase_ATP_BS"/>
</dbReference>
<keyword evidence="1 5" id="KW-0723">Serine/threonine-protein kinase</keyword>
<evidence type="ECO:0000313" key="9">
    <source>
        <dbReference type="Proteomes" id="UP001044222"/>
    </source>
</evidence>
<dbReference type="Gene3D" id="1.10.510.10">
    <property type="entry name" value="Transferase(Phosphotransferase) domain 1"/>
    <property type="match status" value="1"/>
</dbReference>
<dbReference type="InterPro" id="IPR001245">
    <property type="entry name" value="Ser-Thr/Tyr_kinase_cat_dom"/>
</dbReference>